<organism evidence="1 2">
    <name type="scientific">Racocetra persica</name>
    <dbReference type="NCBI Taxonomy" id="160502"/>
    <lineage>
        <taxon>Eukaryota</taxon>
        <taxon>Fungi</taxon>
        <taxon>Fungi incertae sedis</taxon>
        <taxon>Mucoromycota</taxon>
        <taxon>Glomeromycotina</taxon>
        <taxon>Glomeromycetes</taxon>
        <taxon>Diversisporales</taxon>
        <taxon>Gigasporaceae</taxon>
        <taxon>Racocetra</taxon>
    </lineage>
</organism>
<proteinExistence type="predicted"/>
<accession>A0ACA9SFJ1</accession>
<dbReference type="Proteomes" id="UP000789920">
    <property type="component" value="Unassembled WGS sequence"/>
</dbReference>
<protein>
    <submittedName>
        <fullName evidence="1">20379_t:CDS:1</fullName>
    </submittedName>
</protein>
<gene>
    <name evidence="1" type="ORF">RPERSI_LOCUS29965</name>
</gene>
<dbReference type="EMBL" id="CAJVQC010114958">
    <property type="protein sequence ID" value="CAG8836519.1"/>
    <property type="molecule type" value="Genomic_DNA"/>
</dbReference>
<reference evidence="1" key="1">
    <citation type="submission" date="2021-06" db="EMBL/GenBank/DDBJ databases">
        <authorList>
            <person name="Kallberg Y."/>
            <person name="Tangrot J."/>
            <person name="Rosling A."/>
        </authorList>
    </citation>
    <scope>NUCLEOTIDE SEQUENCE</scope>
    <source>
        <strain evidence="1">MA461A</strain>
    </source>
</reference>
<feature type="non-terminal residue" evidence="1">
    <location>
        <position position="95"/>
    </location>
</feature>
<keyword evidence="2" id="KW-1185">Reference proteome</keyword>
<comment type="caution">
    <text evidence="1">The sequence shown here is derived from an EMBL/GenBank/DDBJ whole genome shotgun (WGS) entry which is preliminary data.</text>
</comment>
<evidence type="ECO:0000313" key="1">
    <source>
        <dbReference type="EMBL" id="CAG8836519.1"/>
    </source>
</evidence>
<name>A0ACA9SFJ1_9GLOM</name>
<evidence type="ECO:0000313" key="2">
    <source>
        <dbReference type="Proteomes" id="UP000789920"/>
    </source>
</evidence>
<sequence>MDYSEKKLAELRELCGARGISAIGAKSILIDRLLQSDRENIKKENMEADLVVAPTIQPSASSQALEAGTSQGSKFENMESIPQESFSPSELSQMS</sequence>